<dbReference type="EMBL" id="WNKC01000007">
    <property type="protein sequence ID" value="MVF06223.1"/>
    <property type="molecule type" value="Genomic_DNA"/>
</dbReference>
<name>A0ABD6HUN6_SERMA</name>
<protein>
    <submittedName>
        <fullName evidence="1">Uncharacterized protein</fullName>
    </submittedName>
</protein>
<dbReference type="AlphaFoldDB" id="A0ABD6HUN6"/>
<dbReference type="Proteomes" id="UP000443014">
    <property type="component" value="Unassembled WGS sequence"/>
</dbReference>
<evidence type="ECO:0000313" key="2">
    <source>
        <dbReference type="Proteomes" id="UP000443014"/>
    </source>
</evidence>
<sequence length="71" mass="7462">MSTTDYETIRNAMGLAASPELQGVAGSDIFYNFGAHVSTAITHCATDTPKLKCSNKTVGYVNLHVGNATKA</sequence>
<accession>A0ABD6HUN6</accession>
<dbReference type="RefSeq" id="WP_156866503.1">
    <property type="nucleotide sequence ID" value="NZ_WNKC01000007.1"/>
</dbReference>
<comment type="caution">
    <text evidence="1">The sequence shown here is derived from an EMBL/GenBank/DDBJ whole genome shotgun (WGS) entry which is preliminary data.</text>
</comment>
<gene>
    <name evidence="1" type="ORF">GMA22_23575</name>
</gene>
<organism evidence="1 2">
    <name type="scientific">Serratia marcescens</name>
    <dbReference type="NCBI Taxonomy" id="615"/>
    <lineage>
        <taxon>Bacteria</taxon>
        <taxon>Pseudomonadati</taxon>
        <taxon>Pseudomonadota</taxon>
        <taxon>Gammaproteobacteria</taxon>
        <taxon>Enterobacterales</taxon>
        <taxon>Yersiniaceae</taxon>
        <taxon>Serratia</taxon>
    </lineage>
</organism>
<proteinExistence type="predicted"/>
<evidence type="ECO:0000313" key="1">
    <source>
        <dbReference type="EMBL" id="MVF06223.1"/>
    </source>
</evidence>
<reference evidence="1 2" key="1">
    <citation type="submission" date="2019-11" db="EMBL/GenBank/DDBJ databases">
        <title>Whole genome sequence of a plant growth promoting strain Serratia marcescens BTL07 isolated from the rhizoplane of Chili (Capsicum annuum).</title>
        <authorList>
            <person name="Dutta S."/>
            <person name="Khatun A."/>
            <person name="Gupta D.R."/>
            <person name="Surovy M.Z."/>
            <person name="Rahman M.M."/>
            <person name="Mahmud N.U."/>
            <person name="Emes R."/>
            <person name="Warry A."/>
            <person name="West H."/>
            <person name="Clarke M.L."/>
            <person name="Islam M.T."/>
        </authorList>
    </citation>
    <scope>NUCLEOTIDE SEQUENCE [LARGE SCALE GENOMIC DNA]</scope>
    <source>
        <strain evidence="1 2">BTL07</strain>
    </source>
</reference>